<evidence type="ECO:0000313" key="2">
    <source>
        <dbReference type="EMBL" id="NEV92351.1"/>
    </source>
</evidence>
<gene>
    <name evidence="2" type="ORF">GUR47_37615</name>
</gene>
<dbReference type="RefSeq" id="WP_164461159.1">
    <property type="nucleotide sequence ID" value="NZ_JAAIFS010000013.1"/>
</dbReference>
<dbReference type="EMBL" id="JAAIFS010000013">
    <property type="protein sequence ID" value="NEV92351.1"/>
    <property type="molecule type" value="Genomic_DNA"/>
</dbReference>
<feature type="region of interest" description="Disordered" evidence="1">
    <location>
        <begin position="247"/>
        <end position="274"/>
    </location>
</feature>
<name>A0A6B3R2Q4_STRTE</name>
<sequence>MTTLNLTLLGAFREITAAELPPVTSAHSGRPLRRYALQLHVPDERHQELDAELKAAATPDGDHLQGSDAAWRVSEGWTASSQGRRPEIYVYRIEIQEVEILYAEALEVEGLRVVPGMYRERADEDTITVTVVAELSGEDDEHLEELLRKPGAWYDVTRRGISDTPVRMRFGRCVWQRTEEGGRRHLLELVGDEGSPETAPSALDLAARPRLDRALEQVAGHTDALSRLLEELRAGGVLSEGAVKAVEAAAAPRPLTPREQRELSRTDRLSDYWS</sequence>
<proteinExistence type="predicted"/>
<feature type="compositionally biased region" description="Basic and acidic residues" evidence="1">
    <location>
        <begin position="256"/>
        <end position="274"/>
    </location>
</feature>
<dbReference type="AlphaFoldDB" id="A0A6B3R2Q4"/>
<reference evidence="2" key="1">
    <citation type="journal article" date="2020" name="Microorganisms">
        <title>Isolation, Genomic and Metabolomic Characterization of Streptomyces tendae VITAKN with Quorum Sensing Inhibitory Activity from Southern India.</title>
        <authorList>
            <person name="Ishaque N.M."/>
            <person name="Burgsdorf I."/>
            <person name="Limlingan Malit J.J."/>
            <person name="Saha S."/>
            <person name="Teta R."/>
            <person name="Ewe D."/>
            <person name="Kannabiran K."/>
            <person name="Hrouzek P."/>
            <person name="Steindler L."/>
            <person name="Costantino V."/>
            <person name="Saurav K."/>
        </authorList>
    </citation>
    <scope>NUCLEOTIDE SEQUENCE</scope>
    <source>
        <strain evidence="2">VITAKN</strain>
    </source>
</reference>
<accession>A0A6B3R2Q4</accession>
<comment type="caution">
    <text evidence="2">The sequence shown here is derived from an EMBL/GenBank/DDBJ whole genome shotgun (WGS) entry which is preliminary data.</text>
</comment>
<organism evidence="2">
    <name type="scientific">Streptomyces tendae</name>
    <dbReference type="NCBI Taxonomy" id="1932"/>
    <lineage>
        <taxon>Bacteria</taxon>
        <taxon>Bacillati</taxon>
        <taxon>Actinomycetota</taxon>
        <taxon>Actinomycetes</taxon>
        <taxon>Kitasatosporales</taxon>
        <taxon>Streptomycetaceae</taxon>
        <taxon>Streptomyces</taxon>
    </lineage>
</organism>
<protein>
    <submittedName>
        <fullName evidence="2">Uncharacterized protein</fullName>
    </submittedName>
</protein>
<evidence type="ECO:0000256" key="1">
    <source>
        <dbReference type="SAM" id="MobiDB-lite"/>
    </source>
</evidence>